<feature type="domain" description="RNA polymerase sigma-70 region 4" evidence="1">
    <location>
        <begin position="47"/>
        <end position="79"/>
    </location>
</feature>
<dbReference type="SUPFAM" id="SSF88659">
    <property type="entry name" value="Sigma3 and sigma4 domains of RNA polymerase sigma factors"/>
    <property type="match status" value="1"/>
</dbReference>
<protein>
    <submittedName>
        <fullName evidence="2">Sigma factor-like helix-turn-helix DNA-binding protein</fullName>
    </submittedName>
</protein>
<dbReference type="Proteomes" id="UP001551584">
    <property type="component" value="Unassembled WGS sequence"/>
</dbReference>
<sequence length="88" mass="9784">MTDPEEEVQRVLEAIDALVESGPPLDRAKRSAEVMTAVQTRMRRARRQAVQELKDGGMTLREIAAELGISFGRVRQILADDPDKPAPE</sequence>
<keyword evidence="3" id="KW-1185">Reference proteome</keyword>
<dbReference type="InterPro" id="IPR007630">
    <property type="entry name" value="RNA_pol_sigma70_r4"/>
</dbReference>
<accession>A0ABV3EJC7</accession>
<evidence type="ECO:0000313" key="3">
    <source>
        <dbReference type="Proteomes" id="UP001551584"/>
    </source>
</evidence>
<dbReference type="InterPro" id="IPR013324">
    <property type="entry name" value="RNA_pol_sigma_r3/r4-like"/>
</dbReference>
<gene>
    <name evidence="2" type="ORF">AB0D95_03195</name>
</gene>
<name>A0ABV3EJC7_9ACTN</name>
<evidence type="ECO:0000259" key="1">
    <source>
        <dbReference type="Pfam" id="PF04545"/>
    </source>
</evidence>
<dbReference type="Pfam" id="PF04545">
    <property type="entry name" value="Sigma70_r4"/>
    <property type="match status" value="1"/>
</dbReference>
<dbReference type="RefSeq" id="WP_359268408.1">
    <property type="nucleotide sequence ID" value="NZ_JBEZNA010000004.1"/>
</dbReference>
<organism evidence="2 3">
    <name type="scientific">Streptomyces chilikensis</name>
    <dbReference type="NCBI Taxonomy" id="1194079"/>
    <lineage>
        <taxon>Bacteria</taxon>
        <taxon>Bacillati</taxon>
        <taxon>Actinomycetota</taxon>
        <taxon>Actinomycetes</taxon>
        <taxon>Kitasatosporales</taxon>
        <taxon>Streptomycetaceae</taxon>
        <taxon>Streptomyces</taxon>
    </lineage>
</organism>
<proteinExistence type="predicted"/>
<dbReference type="EMBL" id="JBEZNA010000004">
    <property type="protein sequence ID" value="MEU9576289.1"/>
    <property type="molecule type" value="Genomic_DNA"/>
</dbReference>
<reference evidence="2 3" key="1">
    <citation type="submission" date="2024-06" db="EMBL/GenBank/DDBJ databases">
        <title>The Natural Products Discovery Center: Release of the First 8490 Sequenced Strains for Exploring Actinobacteria Biosynthetic Diversity.</title>
        <authorList>
            <person name="Kalkreuter E."/>
            <person name="Kautsar S.A."/>
            <person name="Yang D."/>
            <person name="Bader C.D."/>
            <person name="Teijaro C.N."/>
            <person name="Fluegel L."/>
            <person name="Davis C.M."/>
            <person name="Simpson J.R."/>
            <person name="Lauterbach L."/>
            <person name="Steele A.D."/>
            <person name="Gui C."/>
            <person name="Meng S."/>
            <person name="Li G."/>
            <person name="Viehrig K."/>
            <person name="Ye F."/>
            <person name="Su P."/>
            <person name="Kiefer A.F."/>
            <person name="Nichols A."/>
            <person name="Cepeda A.J."/>
            <person name="Yan W."/>
            <person name="Fan B."/>
            <person name="Jiang Y."/>
            <person name="Adhikari A."/>
            <person name="Zheng C.-J."/>
            <person name="Schuster L."/>
            <person name="Cowan T.M."/>
            <person name="Smanski M.J."/>
            <person name="Chevrette M.G."/>
            <person name="De Carvalho L.P.S."/>
            <person name="Shen B."/>
        </authorList>
    </citation>
    <scope>NUCLEOTIDE SEQUENCE [LARGE SCALE GENOMIC DNA]</scope>
    <source>
        <strain evidence="2 3">NPDC048117</strain>
    </source>
</reference>
<comment type="caution">
    <text evidence="2">The sequence shown here is derived from an EMBL/GenBank/DDBJ whole genome shotgun (WGS) entry which is preliminary data.</text>
</comment>
<evidence type="ECO:0000313" key="2">
    <source>
        <dbReference type="EMBL" id="MEU9576289.1"/>
    </source>
</evidence>